<name>A0A1H4UK61_PSEAG</name>
<dbReference type="PANTHER" id="PTHR45856">
    <property type="entry name" value="ALPHA/BETA-HYDROLASES SUPERFAMILY PROTEIN"/>
    <property type="match status" value="1"/>
</dbReference>
<keyword evidence="3" id="KW-1185">Reference proteome</keyword>
<dbReference type="SUPFAM" id="SSF53474">
    <property type="entry name" value="alpha/beta-Hydrolases"/>
    <property type="match status" value="1"/>
</dbReference>
<dbReference type="GO" id="GO:0006629">
    <property type="term" value="P:lipid metabolic process"/>
    <property type="evidence" value="ECO:0007669"/>
    <property type="project" value="InterPro"/>
</dbReference>
<dbReference type="InterPro" id="IPR002921">
    <property type="entry name" value="Fungal_lipase-type"/>
</dbReference>
<dbReference type="AlphaFoldDB" id="A0A1H4UK61"/>
<dbReference type="PANTHER" id="PTHR45856:SF11">
    <property type="entry name" value="FUNGAL LIPASE-LIKE DOMAIN-CONTAINING PROTEIN"/>
    <property type="match status" value="1"/>
</dbReference>
<evidence type="ECO:0000313" key="3">
    <source>
        <dbReference type="Proteomes" id="UP000242849"/>
    </source>
</evidence>
<dbReference type="InterPro" id="IPR029058">
    <property type="entry name" value="AB_hydrolase_fold"/>
</dbReference>
<gene>
    <name evidence="2" type="ORF">SAMN05421553_1282</name>
</gene>
<dbReference type="Proteomes" id="UP000242849">
    <property type="component" value="Unassembled WGS sequence"/>
</dbReference>
<dbReference type="CDD" id="cd00519">
    <property type="entry name" value="Lipase_3"/>
    <property type="match status" value="1"/>
</dbReference>
<dbReference type="Pfam" id="PF01764">
    <property type="entry name" value="Lipase_3"/>
    <property type="match status" value="1"/>
</dbReference>
<protein>
    <submittedName>
        <fullName evidence="2">Lipase (Class 3)</fullName>
    </submittedName>
</protein>
<reference evidence="3" key="1">
    <citation type="submission" date="2016-10" db="EMBL/GenBank/DDBJ databases">
        <authorList>
            <person name="Varghese N."/>
            <person name="Submissions S."/>
        </authorList>
    </citation>
    <scope>NUCLEOTIDE SEQUENCE [LARGE SCALE GENOMIC DNA]</scope>
    <source>
        <strain evidence="3">DSM 12111</strain>
    </source>
</reference>
<proteinExistence type="predicted"/>
<accession>A0A1H4UK61</accession>
<dbReference type="InterPro" id="IPR051218">
    <property type="entry name" value="Sec_MonoDiacylglyc_Lipase"/>
</dbReference>
<evidence type="ECO:0000259" key="1">
    <source>
        <dbReference type="Pfam" id="PF01764"/>
    </source>
</evidence>
<dbReference type="RefSeq" id="WP_090378090.1">
    <property type="nucleotide sequence ID" value="NZ_CP156749.1"/>
</dbReference>
<organism evidence="2 3">
    <name type="scientific">Pseudomonas anguilliseptica</name>
    <dbReference type="NCBI Taxonomy" id="53406"/>
    <lineage>
        <taxon>Bacteria</taxon>
        <taxon>Pseudomonadati</taxon>
        <taxon>Pseudomonadota</taxon>
        <taxon>Gammaproteobacteria</taxon>
        <taxon>Pseudomonadales</taxon>
        <taxon>Pseudomonadaceae</taxon>
        <taxon>Pseudomonas</taxon>
    </lineage>
</organism>
<evidence type="ECO:0000313" key="2">
    <source>
        <dbReference type="EMBL" id="SEC69169.1"/>
    </source>
</evidence>
<dbReference type="STRING" id="53406.SAMN05421553_1282"/>
<dbReference type="EMBL" id="FNSC01000001">
    <property type="protein sequence ID" value="SEC69169.1"/>
    <property type="molecule type" value="Genomic_DNA"/>
</dbReference>
<dbReference type="Gene3D" id="3.40.50.1820">
    <property type="entry name" value="alpha/beta hydrolase"/>
    <property type="match status" value="1"/>
</dbReference>
<dbReference type="OrthoDB" id="5498552at2"/>
<feature type="domain" description="Fungal lipase-type" evidence="1">
    <location>
        <begin position="90"/>
        <end position="219"/>
    </location>
</feature>
<sequence>MSSLPMYFPQGFDLSRALQCAQLVGFAYDQYSQWQAQQRPRRPQDFTWQPPALPGWGFSAPIWSVLSELRFLNESEPFGFAARDPQGEVYLVFRGTDTVQDWLDDLDADQRAYPWQAGLGNVHDGFLKLYTSLRDQALQAVDTQQPNGPLWVCAHSLGGALSSLTVLDLRERWPDLPLQHYSFASPRLAAPDFAAHYNGLQVPTFRVVNDSDLVPQVPPGVTGTWLYQHLGLAVTFTASYASVGDNHSLADCYLYALQNPQAPMRG</sequence>